<dbReference type="SUPFAM" id="SSF56601">
    <property type="entry name" value="beta-lactamase/transpeptidase-like"/>
    <property type="match status" value="1"/>
</dbReference>
<name>A0A6L9QSL4_9ACTN</name>
<sequence>MTPHSAGVRGTFDPRFRPVAVAFAGTVTEPESGGAALSIWHRGTEVVNLQCGVADARYGRPWDERTPAVLFSATKGLASLVVARLAEQGRIDLEAPVARVWPEFGVHGKEALTIGDLLAHRAGLIAPDADIGLDEALDGRRIAARLAAQKPRWEPGKAHLYHAMTWGPLVRETVLRATGEDLPELFQEFVAAPLGAEATLQATDAEVARVAHITTSPAFDALSAHQEQTLDEDARRFWTCGGAFPMSLVTADGGFNDPRVLKAGLASGGGLGTASALARIWSAAVTPTLGHRVLSDHGIGLLTRERSSGPSATDADGAPGPFLRWGAGAQLSSEAQPWLSAGSFGHDGAGGQSAFADPRHRIGFGYLTNRMEPAPSVPQVISALRTVLEAG</sequence>
<feature type="domain" description="Beta-lactamase-related" evidence="1">
    <location>
        <begin position="31"/>
        <end position="378"/>
    </location>
</feature>
<dbReference type="Gene3D" id="3.40.710.10">
    <property type="entry name" value="DD-peptidase/beta-lactamase superfamily"/>
    <property type="match status" value="1"/>
</dbReference>
<accession>A0A6L9QSL4</accession>
<proteinExistence type="predicted"/>
<reference evidence="2 3" key="1">
    <citation type="submission" date="2020-01" db="EMBL/GenBank/DDBJ databases">
        <title>Insect and environment-associated Actinomycetes.</title>
        <authorList>
            <person name="Currrie C."/>
            <person name="Chevrette M."/>
            <person name="Carlson C."/>
            <person name="Stubbendieck R."/>
            <person name="Wendt-Pienkowski E."/>
        </authorList>
    </citation>
    <scope>NUCLEOTIDE SEQUENCE [LARGE SCALE GENOMIC DNA]</scope>
    <source>
        <strain evidence="2 3">SID10258</strain>
    </source>
</reference>
<evidence type="ECO:0000259" key="1">
    <source>
        <dbReference type="Pfam" id="PF00144"/>
    </source>
</evidence>
<dbReference type="EMBL" id="JAAGLI010001060">
    <property type="protein sequence ID" value="NEA28489.1"/>
    <property type="molecule type" value="Genomic_DNA"/>
</dbReference>
<organism evidence="2 3">
    <name type="scientific">Actinomadura bangladeshensis</name>
    <dbReference type="NCBI Taxonomy" id="453573"/>
    <lineage>
        <taxon>Bacteria</taxon>
        <taxon>Bacillati</taxon>
        <taxon>Actinomycetota</taxon>
        <taxon>Actinomycetes</taxon>
        <taxon>Streptosporangiales</taxon>
        <taxon>Thermomonosporaceae</taxon>
        <taxon>Actinomadura</taxon>
    </lineage>
</organism>
<dbReference type="PANTHER" id="PTHR43319:SF3">
    <property type="entry name" value="BETA-LACTAMASE-RELATED DOMAIN-CONTAINING PROTEIN"/>
    <property type="match status" value="1"/>
</dbReference>
<dbReference type="InterPro" id="IPR001466">
    <property type="entry name" value="Beta-lactam-related"/>
</dbReference>
<dbReference type="AlphaFoldDB" id="A0A6L9QSL4"/>
<dbReference type="InterPro" id="IPR012338">
    <property type="entry name" value="Beta-lactam/transpept-like"/>
</dbReference>
<comment type="caution">
    <text evidence="2">The sequence shown here is derived from an EMBL/GenBank/DDBJ whole genome shotgun (WGS) entry which is preliminary data.</text>
</comment>
<dbReference type="RefSeq" id="WP_163062927.1">
    <property type="nucleotide sequence ID" value="NZ_JAAGLI010001060.1"/>
</dbReference>
<dbReference type="PANTHER" id="PTHR43319">
    <property type="entry name" value="BETA-LACTAMASE-RELATED"/>
    <property type="match status" value="1"/>
</dbReference>
<evidence type="ECO:0000313" key="2">
    <source>
        <dbReference type="EMBL" id="NEA28489.1"/>
    </source>
</evidence>
<protein>
    <submittedName>
        <fullName evidence="2">Beta-lactamase family protein</fullName>
    </submittedName>
</protein>
<dbReference type="InterPro" id="IPR052907">
    <property type="entry name" value="Beta-lactamase/esterase"/>
</dbReference>
<evidence type="ECO:0000313" key="3">
    <source>
        <dbReference type="Proteomes" id="UP000475532"/>
    </source>
</evidence>
<dbReference type="Proteomes" id="UP000475532">
    <property type="component" value="Unassembled WGS sequence"/>
</dbReference>
<gene>
    <name evidence="2" type="ORF">G3I70_39225</name>
</gene>
<dbReference type="Pfam" id="PF00144">
    <property type="entry name" value="Beta-lactamase"/>
    <property type="match status" value="1"/>
</dbReference>